<dbReference type="InterPro" id="IPR016130">
    <property type="entry name" value="Tyr_Pase_AS"/>
</dbReference>
<keyword evidence="15" id="KW-0904">Protein phosphatase</keyword>
<evidence type="ECO:0000256" key="12">
    <source>
        <dbReference type="ARBA" id="ARBA00022729"/>
    </source>
</evidence>
<dbReference type="GO" id="GO:0014069">
    <property type="term" value="C:postsynaptic density"/>
    <property type="evidence" value="ECO:0007669"/>
    <property type="project" value="UniProtKB-SubCell"/>
</dbReference>
<feature type="transmembrane region" description="Helical" evidence="30">
    <location>
        <begin position="856"/>
        <end position="879"/>
    </location>
</feature>
<evidence type="ECO:0000256" key="27">
    <source>
        <dbReference type="ARBA" id="ARBA00051722"/>
    </source>
</evidence>
<feature type="domain" description="Tyrosine specific protein phosphatases" evidence="33">
    <location>
        <begin position="1125"/>
        <end position="1196"/>
    </location>
</feature>
<dbReference type="GO" id="GO:0008201">
    <property type="term" value="F:heparin binding"/>
    <property type="evidence" value="ECO:0007669"/>
    <property type="project" value="UniProtKB-KW"/>
</dbReference>
<evidence type="ECO:0000256" key="30">
    <source>
        <dbReference type="SAM" id="Phobius"/>
    </source>
</evidence>
<dbReference type="FunFam" id="2.60.40.10:FF:000068">
    <property type="entry name" value="receptor-type tyrosine-protein phosphatase delta isoform X1"/>
    <property type="match status" value="1"/>
</dbReference>
<dbReference type="FunFam" id="3.90.190.10:FF:000001">
    <property type="entry name" value="Receptor-type tyrosine-protein phosphatase F isoform A"/>
    <property type="match status" value="1"/>
</dbReference>
<dbReference type="SMR" id="A0A9Q9WJX8"/>
<evidence type="ECO:0000256" key="9">
    <source>
        <dbReference type="ARBA" id="ARBA00022599"/>
    </source>
</evidence>
<feature type="domain" description="Tyrosine-protein phosphatase" evidence="32">
    <location>
        <begin position="950"/>
        <end position="1205"/>
    </location>
</feature>
<feature type="signal peptide" evidence="31">
    <location>
        <begin position="1"/>
        <end position="29"/>
    </location>
</feature>
<dbReference type="Pfam" id="PF00041">
    <property type="entry name" value="fn3"/>
    <property type="match status" value="4"/>
</dbReference>
<dbReference type="SMART" id="SM00060">
    <property type="entry name" value="FN3"/>
    <property type="match status" value="4"/>
</dbReference>
<dbReference type="Pfam" id="PF07679">
    <property type="entry name" value="I-set"/>
    <property type="match status" value="2"/>
</dbReference>
<keyword evidence="24" id="KW-0968">Cytoplasmic vesicle</keyword>
<feature type="domain" description="Ig-like" evidence="34">
    <location>
        <begin position="33"/>
        <end position="123"/>
    </location>
</feature>
<dbReference type="GO" id="GO:0030426">
    <property type="term" value="C:growth cone"/>
    <property type="evidence" value="ECO:0007669"/>
    <property type="project" value="UniProtKB-SubCell"/>
</dbReference>
<keyword evidence="12 31" id="KW-0732">Signal</keyword>
<feature type="domain" description="Tyrosine-protein phosphatase" evidence="32">
    <location>
        <begin position="1237"/>
        <end position="1496"/>
    </location>
</feature>
<evidence type="ECO:0000256" key="5">
    <source>
        <dbReference type="ARBA" id="ARBA00004624"/>
    </source>
</evidence>
<evidence type="ECO:0000256" key="26">
    <source>
        <dbReference type="ARBA" id="ARBA00034105"/>
    </source>
</evidence>
<dbReference type="SMART" id="SM00408">
    <property type="entry name" value="IGc2"/>
    <property type="match status" value="3"/>
</dbReference>
<evidence type="ECO:0000256" key="15">
    <source>
        <dbReference type="ARBA" id="ARBA00022912"/>
    </source>
</evidence>
<evidence type="ECO:0000256" key="1">
    <source>
        <dbReference type="ARBA" id="ARBA00004251"/>
    </source>
</evidence>
<proteinExistence type="inferred from homology"/>
<dbReference type="SMART" id="SM00409">
    <property type="entry name" value="IG"/>
    <property type="match status" value="3"/>
</dbReference>
<evidence type="ECO:0000256" key="28">
    <source>
        <dbReference type="ARBA" id="ARBA00073611"/>
    </source>
</evidence>
<feature type="domain" description="Tyrosine specific protein phosphatases" evidence="33">
    <location>
        <begin position="1414"/>
        <end position="1487"/>
    </location>
</feature>
<dbReference type="SMART" id="SM00194">
    <property type="entry name" value="PTPc"/>
    <property type="match status" value="2"/>
</dbReference>
<dbReference type="CDD" id="cd05739">
    <property type="entry name" value="IgI_3_RPTP_IIa_LAR_like"/>
    <property type="match status" value="1"/>
</dbReference>
<dbReference type="PROSITE" id="PS00383">
    <property type="entry name" value="TYR_PHOSPHATASE_1"/>
    <property type="match status" value="2"/>
</dbReference>
<keyword evidence="13" id="KW-0677">Repeat</keyword>
<dbReference type="RefSeq" id="XP_042584777.1">
    <property type="nucleotide sequence ID" value="XM_042728843.1"/>
</dbReference>
<dbReference type="CDD" id="cd00063">
    <property type="entry name" value="FN3"/>
    <property type="match status" value="4"/>
</dbReference>
<feature type="chain" id="PRO_5040246745" description="Receptor-type tyrosine-protein phosphatase S" evidence="31">
    <location>
        <begin position="30"/>
        <end position="1505"/>
    </location>
</feature>
<evidence type="ECO:0000256" key="7">
    <source>
        <dbReference type="ARBA" id="ARBA00013064"/>
    </source>
</evidence>
<evidence type="ECO:0000256" key="22">
    <source>
        <dbReference type="ARBA" id="ARBA00023273"/>
    </source>
</evidence>
<keyword evidence="18 30" id="KW-0472">Membrane</keyword>
<evidence type="ECO:0000256" key="31">
    <source>
        <dbReference type="SAM" id="SignalP"/>
    </source>
</evidence>
<evidence type="ECO:0000256" key="11">
    <source>
        <dbReference type="ARBA" id="ARBA00022692"/>
    </source>
</evidence>
<feature type="region of interest" description="Disordered" evidence="29">
    <location>
        <begin position="889"/>
        <end position="911"/>
    </location>
</feature>
<keyword evidence="23" id="KW-0393">Immunoglobulin domain</keyword>
<dbReference type="Pfam" id="PF13927">
    <property type="entry name" value="Ig_3"/>
    <property type="match status" value="1"/>
</dbReference>
<accession>A0A9Q9WJX8</accession>
<dbReference type="EC" id="3.1.3.48" evidence="7"/>
<evidence type="ECO:0000256" key="2">
    <source>
        <dbReference type="ARBA" id="ARBA00004432"/>
    </source>
</evidence>
<keyword evidence="16 30" id="KW-1133">Transmembrane helix</keyword>
<evidence type="ECO:0000256" key="16">
    <source>
        <dbReference type="ARBA" id="ARBA00022989"/>
    </source>
</evidence>
<evidence type="ECO:0000256" key="6">
    <source>
        <dbReference type="ARBA" id="ARBA00010504"/>
    </source>
</evidence>
<dbReference type="FunFam" id="2.60.40.10:FF:000015">
    <property type="entry name" value="receptor-type tyrosine-protein phosphatase delta isoform X2"/>
    <property type="match status" value="1"/>
</dbReference>
<keyword evidence="8" id="KW-1003">Cell membrane</keyword>
<keyword evidence="14" id="KW-0378">Hydrolase</keyword>
<evidence type="ECO:0000256" key="23">
    <source>
        <dbReference type="ARBA" id="ARBA00023319"/>
    </source>
</evidence>
<evidence type="ECO:0000256" key="13">
    <source>
        <dbReference type="ARBA" id="ARBA00022737"/>
    </source>
</evidence>
<evidence type="ECO:0000256" key="14">
    <source>
        <dbReference type="ARBA" id="ARBA00022801"/>
    </source>
</evidence>
<evidence type="ECO:0000256" key="17">
    <source>
        <dbReference type="ARBA" id="ARBA00023018"/>
    </source>
</evidence>
<sequence>MPVPSVRVALPSVRHCLLLLTACALLSSAESPPKFLRTPNDQTGVQGGVASFICQASGDPRPKIVWNKKGKRVSNQRFEVIEFDDGSGSVLRIQPLRTPRDEAIYECVASNSVGETSATTRLTVLREDQLPPGFPTIDMGPQLKVVERTRTATMLCAASGNPDPDISWFKDFLPVNTSNNNGRIKQLRSGALQIEQSEESDQGKYECVATNNDGTRYSAPANLYVRVRRVPPRFSIPPTDNEIMPGGSVNITCVAVGSPMPYVKWMLGSEDLTPEDDMPIGRNVLELTDVRQSANYTCVAMSTLGVIEAVAQITVKALPKPPGVPQVTERTATSITLTWDSGNPEPVSYYIIQHKPKNSEDSFKEIDGVATTRYSVGGLSPYSDYQFRVVAVNNIGRGPPSESIEAKTAEQAPSTAPRQVRGRMLSATTAIIHWDEPEEANGQITGYRVYYTTDPSQHVNQWEKQIVRTSNFLTIPGLTPNKTYYIKVLAFTSVGDGPLSSDLQIIAKTGVPSQPTDFKGEAKSETSILLSWNPPTQTGQDNQIIGYELLYKKGDDKEEKRVSFEPTTTYLLKDLKPFTTYTFQLAARSKHGIGAYTNEISAETPQTLFAKNFHVRAAMKTSVLLTWEIPENYNPAQPFTILYDNGQSVEVDGKLTQKLITNLQPETQYSFLLTNRGNSAGGLQHRVSTMTAPDILRTKPYLIGKTSSDGTVTVELPTVQTAEKVKGYYIVVVPLKKQRPGKFIKPWDSPDEMNLEELLREINRTSRALRFRRQMEPKPYIAAYFHELPTEFTLGDAKMYGDFENKQLLNGQEYVFFVLAVLEISDNMLYAASPYSDPVMFADIDPQPIIDEEEGLIWVVGPVLAVIFIICIVIAILLYKSQPDRKRAESEARKGSLPSGKEMPSHHPTDPVELRRLNFQTPGMASHPPIPVMELADHIERLKANDNLKFSQEYESVDPGQQFTWEHSNLEVNKPKNRYANVIAYDHSRVLLSAIDGIPGSDYINANYIDGYRKQNAYIATQGALPETFGDFWRMIWEQRSANIVMMTKLEERSRVKCDQYWPNRGTETYGLIQVTLLDTVELATYCVRTFALYKNGSSEKREVRQFQFTAWPDHGVPEHPTPFLAFLRRVKSCNPPDAGPMVVHCSAGVGRTGCFIVIDAMLERIKHEKTVDIYGHVTLMRAQRNYMVQTEDQYVFIHDALQEAVTCGTTEVPARNLYAYIQKLTQIESGENVTGMELEFKRLANTKAHTSRFISANLPCNKFKNRLVNIMPYESTRVCLQPIRGVEGSDYINASFIDGYRQQKAYIATQGPLAETTEDFWRMLWEHNSTIVVMLTKLREMGREKCHQYWPAERSARYQYFVVDPMAEYNMPQYILREFKVTDARDGQSRTVRQFQFTDWPEQGVPKSGEGFIDFIGQVHKTKEQFGQDGPISVHCSAGVGRTGVFITLSIVLERMRYEGVVDIFQTVKMLRTQRPAMVQTEDQYQFCYRAGLEYLGSFDHYAT</sequence>
<dbReference type="InterPro" id="IPR003598">
    <property type="entry name" value="Ig_sub2"/>
</dbReference>
<evidence type="ECO:0000259" key="33">
    <source>
        <dbReference type="PROSITE" id="PS50056"/>
    </source>
</evidence>
<dbReference type="CDD" id="cd14624">
    <property type="entry name" value="R-PTPc-D-1"/>
    <property type="match status" value="1"/>
</dbReference>
<dbReference type="GeneID" id="109099286"/>
<evidence type="ECO:0000259" key="35">
    <source>
        <dbReference type="PROSITE" id="PS50853"/>
    </source>
</evidence>
<dbReference type="CDD" id="cd05738">
    <property type="entry name" value="IgI_2_RPTP_IIa_LAR_like"/>
    <property type="match status" value="1"/>
</dbReference>
<dbReference type="FunFam" id="3.90.190.10:FF:000002">
    <property type="entry name" value="receptor-type tyrosine-protein phosphatase delta isoform X2"/>
    <property type="match status" value="1"/>
</dbReference>
<evidence type="ECO:0000256" key="4">
    <source>
        <dbReference type="ARBA" id="ARBA00004489"/>
    </source>
</evidence>
<evidence type="ECO:0000256" key="21">
    <source>
        <dbReference type="ARBA" id="ARBA00023180"/>
    </source>
</evidence>
<keyword evidence="10" id="KW-0358">Heparin-binding</keyword>
<keyword evidence="21" id="KW-0325">Glycoprotein</keyword>
<keyword evidence="19" id="KW-1015">Disulfide bond</keyword>
<dbReference type="InterPro" id="IPR003595">
    <property type="entry name" value="Tyr_Pase_cat"/>
</dbReference>
<dbReference type="FunFam" id="2.60.40.10:FF:000010">
    <property type="entry name" value="receptor-type tyrosine-protein phosphatase delta isoform X1"/>
    <property type="match status" value="1"/>
</dbReference>
<evidence type="ECO:0000256" key="19">
    <source>
        <dbReference type="ARBA" id="ARBA00023157"/>
    </source>
</evidence>
<dbReference type="FunFam" id="2.60.40.10:FF:000036">
    <property type="entry name" value="receptor-type tyrosine-protein phosphatase delta isoform X1"/>
    <property type="match status" value="1"/>
</dbReference>
<feature type="domain" description="Ig-like" evidence="34">
    <location>
        <begin position="232"/>
        <end position="314"/>
    </location>
</feature>
<dbReference type="GO" id="GO:0005886">
    <property type="term" value="C:plasma membrane"/>
    <property type="evidence" value="ECO:0007669"/>
    <property type="project" value="UniProtKB-SubCell"/>
</dbReference>
<dbReference type="InterPro" id="IPR000387">
    <property type="entry name" value="Tyr_Pase_dom"/>
</dbReference>
<dbReference type="GO" id="GO:0004725">
    <property type="term" value="F:protein tyrosine phosphatase activity"/>
    <property type="evidence" value="ECO:0007669"/>
    <property type="project" value="UniProtKB-EC"/>
</dbReference>
<keyword evidence="22" id="KW-0966">Cell projection</keyword>
<feature type="domain" description="Fibronectin type-III" evidence="35">
    <location>
        <begin position="321"/>
        <end position="411"/>
    </location>
</feature>
<keyword evidence="9" id="KW-0771">Synaptosome</keyword>
<dbReference type="GO" id="GO:0030672">
    <property type="term" value="C:synaptic vesicle membrane"/>
    <property type="evidence" value="ECO:0007669"/>
    <property type="project" value="UniProtKB-SubCell"/>
</dbReference>
<dbReference type="PROSITE" id="PS50853">
    <property type="entry name" value="FN3"/>
    <property type="match status" value="4"/>
</dbReference>
<dbReference type="FunFam" id="2.60.40.10:FF:000027">
    <property type="entry name" value="receptor-type tyrosine-protein phosphatase delta isoform X1"/>
    <property type="match status" value="1"/>
</dbReference>
<evidence type="ECO:0000256" key="8">
    <source>
        <dbReference type="ARBA" id="ARBA00022475"/>
    </source>
</evidence>
<keyword evidence="20" id="KW-0675">Receptor</keyword>
<evidence type="ECO:0000259" key="32">
    <source>
        <dbReference type="PROSITE" id="PS50055"/>
    </source>
</evidence>
<organism evidence="36">
    <name type="scientific">Cyprinus carpio</name>
    <name type="common">Common carp</name>
    <dbReference type="NCBI Taxonomy" id="7962"/>
    <lineage>
        <taxon>Eukaryota</taxon>
        <taxon>Metazoa</taxon>
        <taxon>Chordata</taxon>
        <taxon>Craniata</taxon>
        <taxon>Vertebrata</taxon>
        <taxon>Euteleostomi</taxon>
        <taxon>Actinopterygii</taxon>
        <taxon>Neopterygii</taxon>
        <taxon>Teleostei</taxon>
        <taxon>Ostariophysi</taxon>
        <taxon>Cypriniformes</taxon>
        <taxon>Cyprinidae</taxon>
        <taxon>Cyprininae</taxon>
        <taxon>Cyprinus</taxon>
    </lineage>
</organism>
<dbReference type="InterPro" id="IPR003599">
    <property type="entry name" value="Ig_sub"/>
</dbReference>
<evidence type="ECO:0000256" key="29">
    <source>
        <dbReference type="SAM" id="MobiDB-lite"/>
    </source>
</evidence>
<evidence type="ECO:0000256" key="3">
    <source>
        <dbReference type="ARBA" id="ARBA00004484"/>
    </source>
</evidence>
<evidence type="ECO:0000256" key="25">
    <source>
        <dbReference type="ARBA" id="ARBA00034102"/>
    </source>
</evidence>
<dbReference type="SMART" id="SM00404">
    <property type="entry name" value="PTPc_motif"/>
    <property type="match status" value="2"/>
</dbReference>
<keyword evidence="11 30" id="KW-0812">Transmembrane</keyword>
<dbReference type="CDD" id="cd14628">
    <property type="entry name" value="R-PTP-D-2"/>
    <property type="match status" value="1"/>
</dbReference>
<evidence type="ECO:0000259" key="34">
    <source>
        <dbReference type="PROSITE" id="PS50835"/>
    </source>
</evidence>
<evidence type="ECO:0000313" key="36">
    <source>
        <dbReference type="RefSeq" id="XP_042584777.1"/>
    </source>
</evidence>
<feature type="domain" description="Ig-like" evidence="34">
    <location>
        <begin position="135"/>
        <end position="224"/>
    </location>
</feature>
<protein>
    <recommendedName>
        <fullName evidence="28">Receptor-type tyrosine-protein phosphatase S</fullName>
        <ecNumber evidence="7">3.1.3.48</ecNumber>
    </recommendedName>
</protein>
<dbReference type="InterPro" id="IPR000242">
    <property type="entry name" value="PTP_cat"/>
</dbReference>
<dbReference type="PANTHER" id="PTHR46957">
    <property type="entry name" value="CYTOKINE RECEPTOR"/>
    <property type="match status" value="1"/>
</dbReference>
<dbReference type="Pfam" id="PF00102">
    <property type="entry name" value="Y_phosphatase"/>
    <property type="match status" value="2"/>
</dbReference>
<name>A0A9Q9WJX8_CYPCA</name>
<dbReference type="FunFam" id="2.60.40.10:FF:000023">
    <property type="entry name" value="receptor-type tyrosine-protein phosphatase delta isoform X2"/>
    <property type="match status" value="1"/>
</dbReference>
<feature type="domain" description="Fibronectin type-III" evidence="35">
    <location>
        <begin position="609"/>
        <end position="695"/>
    </location>
</feature>
<comment type="similarity">
    <text evidence="6">Belongs to the protein-tyrosine phosphatase family. Receptor class 2A subfamily.</text>
</comment>
<dbReference type="InterPro" id="IPR003961">
    <property type="entry name" value="FN3_dom"/>
</dbReference>
<dbReference type="PANTHER" id="PTHR46957:SF11">
    <property type="entry name" value="PROTEIN-TYROSINE-PHOSPHATASE"/>
    <property type="match status" value="1"/>
</dbReference>
<dbReference type="GO" id="GO:0043204">
    <property type="term" value="C:perikaryon"/>
    <property type="evidence" value="ECO:0007669"/>
    <property type="project" value="UniProtKB-SubCell"/>
</dbReference>
<keyword evidence="17" id="KW-0770">Synapse</keyword>
<feature type="domain" description="Fibronectin type-III" evidence="35">
    <location>
        <begin position="514"/>
        <end position="607"/>
    </location>
</feature>
<dbReference type="InterPro" id="IPR045905">
    <property type="entry name" value="R-PTP-delta_cat"/>
</dbReference>
<gene>
    <name evidence="36" type="primary">LOC109099286</name>
</gene>
<evidence type="ECO:0000256" key="20">
    <source>
        <dbReference type="ARBA" id="ARBA00023170"/>
    </source>
</evidence>
<dbReference type="PROSITE" id="PS50835">
    <property type="entry name" value="IG_LIKE"/>
    <property type="match status" value="3"/>
</dbReference>
<dbReference type="InterPro" id="IPR013098">
    <property type="entry name" value="Ig_I-set"/>
</dbReference>
<evidence type="ECO:0000256" key="18">
    <source>
        <dbReference type="ARBA" id="ARBA00023136"/>
    </source>
</evidence>
<dbReference type="FunFam" id="2.60.40.10:FF:000144">
    <property type="entry name" value="receptor-type tyrosine-protein phosphatase delta isoform X1"/>
    <property type="match status" value="1"/>
</dbReference>
<dbReference type="PROSITE" id="PS50056">
    <property type="entry name" value="TYR_PHOSPHATASE_2"/>
    <property type="match status" value="2"/>
</dbReference>
<dbReference type="Proteomes" id="UP001155660">
    <property type="component" value="Chromosome B7"/>
</dbReference>
<comment type="subcellular location">
    <subcellularLocation>
        <location evidence="1">Cell membrane</location>
        <topology evidence="1">Single-pass type I membrane protein</topology>
    </subcellularLocation>
    <subcellularLocation>
        <location evidence="4">Cell projection</location>
        <location evidence="4">Axon</location>
    </subcellularLocation>
    <subcellularLocation>
        <location evidence="5">Cell projection</location>
        <location evidence="5">Growth cone</location>
    </subcellularLocation>
    <subcellularLocation>
        <location evidence="2">Cytoplasmic vesicle</location>
        <location evidence="2">Secretory vesicle</location>
        <location evidence="2">Synaptic vesicle membrane</location>
    </subcellularLocation>
    <subcellularLocation>
        <location evidence="3">Perikaryon</location>
    </subcellularLocation>
    <subcellularLocation>
        <location evidence="26">Postsynaptic density</location>
    </subcellularLocation>
    <subcellularLocation>
        <location evidence="25">Synapse</location>
        <location evidence="25">Synaptosome</location>
    </subcellularLocation>
</comment>
<dbReference type="InterPro" id="IPR007110">
    <property type="entry name" value="Ig-like_dom"/>
</dbReference>
<evidence type="ECO:0000256" key="24">
    <source>
        <dbReference type="ARBA" id="ARBA00023329"/>
    </source>
</evidence>
<feature type="domain" description="Fibronectin type-III" evidence="35">
    <location>
        <begin position="416"/>
        <end position="512"/>
    </location>
</feature>
<reference evidence="36" key="1">
    <citation type="submission" date="2025-08" db="UniProtKB">
        <authorList>
            <consortium name="RefSeq"/>
        </authorList>
    </citation>
    <scope>IDENTIFICATION</scope>
    <source>
        <tissue evidence="36">Muscle</tissue>
    </source>
</reference>
<dbReference type="InterPro" id="IPR050713">
    <property type="entry name" value="RTP_Phos/Ushers"/>
</dbReference>
<evidence type="ECO:0000256" key="10">
    <source>
        <dbReference type="ARBA" id="ARBA00022674"/>
    </source>
</evidence>
<comment type="catalytic activity">
    <reaction evidence="27">
        <text>O-phospho-L-tyrosyl-[protein] + H2O = L-tyrosyl-[protein] + phosphate</text>
        <dbReference type="Rhea" id="RHEA:10684"/>
        <dbReference type="Rhea" id="RHEA-COMP:10136"/>
        <dbReference type="Rhea" id="RHEA-COMP:20101"/>
        <dbReference type="ChEBI" id="CHEBI:15377"/>
        <dbReference type="ChEBI" id="CHEBI:43474"/>
        <dbReference type="ChEBI" id="CHEBI:46858"/>
        <dbReference type="ChEBI" id="CHEBI:61978"/>
        <dbReference type="EC" id="3.1.3.48"/>
    </reaction>
</comment>
<dbReference type="PROSITE" id="PS50055">
    <property type="entry name" value="TYR_PHOSPHATASE_PTP"/>
    <property type="match status" value="2"/>
</dbReference>